<dbReference type="InterPro" id="IPR037523">
    <property type="entry name" value="VOC_core"/>
</dbReference>
<dbReference type="eggNOG" id="COG0346">
    <property type="taxonomic scope" value="Bacteria"/>
</dbReference>
<dbReference type="EMBL" id="CP001686">
    <property type="protein sequence ID" value="ACV05228.1"/>
    <property type="molecule type" value="Genomic_DNA"/>
</dbReference>
<feature type="domain" description="VOC" evidence="1">
    <location>
        <begin position="1"/>
        <end position="120"/>
    </location>
</feature>
<reference evidence="2 3" key="1">
    <citation type="journal article" date="2009" name="Stand. Genomic Sci.">
        <title>Complete genome sequence of Kytococcus sedentarius type strain (541).</title>
        <authorList>
            <person name="Sims D."/>
            <person name="Brettin T."/>
            <person name="Detter J.C."/>
            <person name="Han C."/>
            <person name="Lapidus A."/>
            <person name="Copeland A."/>
            <person name="Glavina Del Rio T."/>
            <person name="Nolan M."/>
            <person name="Chen F."/>
            <person name="Lucas S."/>
            <person name="Tice H."/>
            <person name="Cheng J.F."/>
            <person name="Bruce D."/>
            <person name="Goodwin L."/>
            <person name="Pitluck S."/>
            <person name="Ovchinnikova G."/>
            <person name="Pati A."/>
            <person name="Ivanova N."/>
            <person name="Mavrommatis K."/>
            <person name="Chen A."/>
            <person name="Palaniappan K."/>
            <person name="D'haeseleer P."/>
            <person name="Chain P."/>
            <person name="Bristow J."/>
            <person name="Eisen J.A."/>
            <person name="Markowitz V."/>
            <person name="Hugenholtz P."/>
            <person name="Schneider S."/>
            <person name="Goker M."/>
            <person name="Pukall R."/>
            <person name="Kyrpides N.C."/>
            <person name="Klenk H.P."/>
        </authorList>
    </citation>
    <scope>NUCLEOTIDE SEQUENCE [LARGE SCALE GENOMIC DNA]</scope>
    <source>
        <strain evidence="3">ATCC 14392 / DSM 20547 / JCM 11482 / CCUG 33030 / NBRC 15357 / NCTC 11040 / CCM 314 / 541</strain>
    </source>
</reference>
<evidence type="ECO:0000313" key="3">
    <source>
        <dbReference type="Proteomes" id="UP000006666"/>
    </source>
</evidence>
<accession>C7NJ03</accession>
<dbReference type="AlphaFoldDB" id="C7NJ03"/>
<name>C7NJ03_KYTSD</name>
<dbReference type="STRING" id="478801.Ksed_01370"/>
<dbReference type="HOGENOM" id="CLU_046006_15_6_11"/>
<protein>
    <submittedName>
        <fullName evidence="2">Uncharacterized conserved protein</fullName>
    </submittedName>
</protein>
<gene>
    <name evidence="2" type="ordered locus">Ksed_01370</name>
</gene>
<evidence type="ECO:0000259" key="1">
    <source>
        <dbReference type="PROSITE" id="PS51819"/>
    </source>
</evidence>
<dbReference type="InterPro" id="IPR029068">
    <property type="entry name" value="Glyas_Bleomycin-R_OHBP_Dase"/>
</dbReference>
<dbReference type="RefSeq" id="WP_012801647.1">
    <property type="nucleotide sequence ID" value="NC_013169.1"/>
</dbReference>
<keyword evidence="3" id="KW-1185">Reference proteome</keyword>
<evidence type="ECO:0000313" key="2">
    <source>
        <dbReference type="EMBL" id="ACV05228.1"/>
    </source>
</evidence>
<dbReference type="SUPFAM" id="SSF54593">
    <property type="entry name" value="Glyoxalase/Bleomycin resistance protein/Dihydroxybiphenyl dioxygenase"/>
    <property type="match status" value="1"/>
</dbReference>
<sequence>MRFGYEVFHDDVRVPARFYVSVLGFTLDGPEGLTESTDYCTVTRDGLTVGCSRMVGAPTTPRKPPVGSEIVLRVEDVHREHDRVRAAGWPVEDPLQERPWGLTDFRVFDPTGQYLRITSSHGAASPSVA</sequence>
<dbReference type="Pfam" id="PF00903">
    <property type="entry name" value="Glyoxalase"/>
    <property type="match status" value="1"/>
</dbReference>
<dbReference type="PROSITE" id="PS51819">
    <property type="entry name" value="VOC"/>
    <property type="match status" value="1"/>
</dbReference>
<organism evidence="2 3">
    <name type="scientific">Kytococcus sedentarius (strain ATCC 14392 / DSM 20547 / JCM 11482 / CCUG 33030 / NBRC 15357 / NCTC 11040 / CCM 314 / 541)</name>
    <name type="common">Micrococcus sedentarius</name>
    <dbReference type="NCBI Taxonomy" id="478801"/>
    <lineage>
        <taxon>Bacteria</taxon>
        <taxon>Bacillati</taxon>
        <taxon>Actinomycetota</taxon>
        <taxon>Actinomycetes</taxon>
        <taxon>Micrococcales</taxon>
        <taxon>Kytococcaceae</taxon>
        <taxon>Kytococcus</taxon>
    </lineage>
</organism>
<dbReference type="KEGG" id="kse:Ksed_01370"/>
<dbReference type="InterPro" id="IPR004360">
    <property type="entry name" value="Glyas_Fos-R_dOase_dom"/>
</dbReference>
<proteinExistence type="predicted"/>
<dbReference type="Proteomes" id="UP000006666">
    <property type="component" value="Chromosome"/>
</dbReference>
<dbReference type="Gene3D" id="3.10.180.10">
    <property type="entry name" value="2,3-Dihydroxybiphenyl 1,2-Dioxygenase, domain 1"/>
    <property type="match status" value="1"/>
</dbReference>